<name>A0A5B8U883_9ACTN</name>
<reference evidence="1 2" key="1">
    <citation type="journal article" date="2018" name="J. Microbiol.">
        <title>Baekduia soli gen. nov., sp. nov., a novel bacterium isolated from the soil of Baekdu Mountain and proposal of a novel family name, Baekduiaceae fam. nov.</title>
        <authorList>
            <person name="An D.S."/>
            <person name="Siddiqi M.Z."/>
            <person name="Kim K.H."/>
            <person name="Yu H.S."/>
            <person name="Im W.T."/>
        </authorList>
    </citation>
    <scope>NUCLEOTIDE SEQUENCE [LARGE SCALE GENOMIC DNA]</scope>
    <source>
        <strain evidence="1 2">BR7-21</strain>
    </source>
</reference>
<proteinExistence type="predicted"/>
<keyword evidence="2" id="KW-1185">Reference proteome</keyword>
<accession>A0A5B8U883</accession>
<evidence type="ECO:0000313" key="2">
    <source>
        <dbReference type="Proteomes" id="UP000321805"/>
    </source>
</evidence>
<dbReference type="KEGG" id="bsol:FSW04_17685"/>
<organism evidence="1 2">
    <name type="scientific">Baekduia soli</name>
    <dbReference type="NCBI Taxonomy" id="496014"/>
    <lineage>
        <taxon>Bacteria</taxon>
        <taxon>Bacillati</taxon>
        <taxon>Actinomycetota</taxon>
        <taxon>Thermoleophilia</taxon>
        <taxon>Solirubrobacterales</taxon>
        <taxon>Baekduiaceae</taxon>
        <taxon>Baekduia</taxon>
    </lineage>
</organism>
<protein>
    <submittedName>
        <fullName evidence="1">Helix-turn-helix domain-containing protein</fullName>
    </submittedName>
</protein>
<dbReference type="EMBL" id="CP042430">
    <property type="protein sequence ID" value="QEC49230.1"/>
    <property type="molecule type" value="Genomic_DNA"/>
</dbReference>
<evidence type="ECO:0000313" key="1">
    <source>
        <dbReference type="EMBL" id="QEC49230.1"/>
    </source>
</evidence>
<dbReference type="RefSeq" id="WP_146921593.1">
    <property type="nucleotide sequence ID" value="NZ_CP042430.1"/>
</dbReference>
<dbReference type="Proteomes" id="UP000321805">
    <property type="component" value="Chromosome"/>
</dbReference>
<gene>
    <name evidence="1" type="ORF">FSW04_17685</name>
</gene>
<dbReference type="AlphaFoldDB" id="A0A5B8U883"/>
<sequence length="161" mass="17783">MRTEGPKFCVCDHSLIFSSSDRHHNDPGVWEDDGWWGGRCYWCGHDVEAAEMPAVAVALPAVAGDAEGRKLLDALPLRRFLLEQVAHLGSQDAVAGRIGWERQKLKRILTGRATVTLDEADQAITALAPLPPIELRRVYPELYALPEFSDDELLLLALLAA</sequence>